<dbReference type="Gene3D" id="2.60.40.10">
    <property type="entry name" value="Immunoglobulins"/>
    <property type="match status" value="1"/>
</dbReference>
<feature type="region of interest" description="Disordered" evidence="8">
    <location>
        <begin position="312"/>
        <end position="332"/>
    </location>
</feature>
<evidence type="ECO:0000256" key="6">
    <source>
        <dbReference type="ARBA" id="ARBA00023157"/>
    </source>
</evidence>
<evidence type="ECO:0000256" key="7">
    <source>
        <dbReference type="ARBA" id="ARBA00023170"/>
    </source>
</evidence>
<evidence type="ECO:0000313" key="12">
    <source>
        <dbReference type="Proteomes" id="UP000283210"/>
    </source>
</evidence>
<feature type="signal peptide" evidence="10">
    <location>
        <begin position="1"/>
        <end position="23"/>
    </location>
</feature>
<dbReference type="InterPro" id="IPR013783">
    <property type="entry name" value="Ig-like_fold"/>
</dbReference>
<dbReference type="Proteomes" id="UP000283210">
    <property type="component" value="Chromosome 17"/>
</dbReference>
<organism evidence="11 12">
    <name type="scientific">Oryzias javanicus</name>
    <name type="common">Javanese ricefish</name>
    <name type="synonym">Aplocheilus javanicus</name>
    <dbReference type="NCBI Taxonomy" id="123683"/>
    <lineage>
        <taxon>Eukaryota</taxon>
        <taxon>Metazoa</taxon>
        <taxon>Chordata</taxon>
        <taxon>Craniata</taxon>
        <taxon>Vertebrata</taxon>
        <taxon>Euteleostomi</taxon>
        <taxon>Actinopterygii</taxon>
        <taxon>Neopterygii</taxon>
        <taxon>Teleostei</taxon>
        <taxon>Neoteleostei</taxon>
        <taxon>Acanthomorphata</taxon>
        <taxon>Ovalentaria</taxon>
        <taxon>Atherinomorphae</taxon>
        <taxon>Beloniformes</taxon>
        <taxon>Adrianichthyidae</taxon>
        <taxon>Oryziinae</taxon>
        <taxon>Oryzias</taxon>
    </lineage>
</organism>
<dbReference type="PANTHER" id="PTHR23037">
    <property type="entry name" value="CYTOKINE RECEPTOR"/>
    <property type="match status" value="1"/>
</dbReference>
<evidence type="ECO:0008006" key="13">
    <source>
        <dbReference type="Google" id="ProtNLM"/>
    </source>
</evidence>
<keyword evidence="5 9" id="KW-0472">Membrane</keyword>
<dbReference type="PANTHER" id="PTHR23037:SF28">
    <property type="entry name" value="ERYTHROPOIETIN RECEPTOR"/>
    <property type="match status" value="1"/>
</dbReference>
<feature type="chain" id="PRO_5019032795" description="Fibronectin type-III domain-containing protein" evidence="10">
    <location>
        <begin position="24"/>
        <end position="332"/>
    </location>
</feature>
<dbReference type="EMBL" id="CM012453">
    <property type="protein sequence ID" value="RVE61590.1"/>
    <property type="molecule type" value="Genomic_DNA"/>
</dbReference>
<keyword evidence="3 10" id="KW-0732">Signal</keyword>
<evidence type="ECO:0000256" key="10">
    <source>
        <dbReference type="SAM" id="SignalP"/>
    </source>
</evidence>
<evidence type="ECO:0000256" key="8">
    <source>
        <dbReference type="SAM" id="MobiDB-lite"/>
    </source>
</evidence>
<evidence type="ECO:0000256" key="3">
    <source>
        <dbReference type="ARBA" id="ARBA00022729"/>
    </source>
</evidence>
<dbReference type="GO" id="GO:0009897">
    <property type="term" value="C:external side of plasma membrane"/>
    <property type="evidence" value="ECO:0007669"/>
    <property type="project" value="TreeGrafter"/>
</dbReference>
<dbReference type="SUPFAM" id="SSF49265">
    <property type="entry name" value="Fibronectin type III"/>
    <property type="match status" value="1"/>
</dbReference>
<sequence>MKLSWSLPVHLTSFLLLASQSVSEEDFTDICEDYGTDHFYVMNSTGKSDMIENKNAEHTVSCLLYQTDELNCSWSFHRPKKEMVMSLSIRVCNYEELVNSITHKSVERTGSFSLIVKSKSMEHVNLSFNASLQDEWTVYYHSFEKKRLTVLPSPNVSALIKDGHLQISWEIPGMQHPERCYDFQLDMGDQENPKNFTGKLSHTEPNADPSFTYRLRMRTKMSDLCAEYSPWSEWGPIFTLEKANKISPRVIVLIFFGVPMILLPVLLLLRHQRLSKLLFPPIPRPPQKYQYFLEKNDPLSFSCPTPLAKQEEEITEVEDVEPSSDNKNASEG</sequence>
<reference evidence="11 12" key="1">
    <citation type="submission" date="2018-11" db="EMBL/GenBank/DDBJ databases">
        <authorList>
            <person name="Lopez-Roques C."/>
            <person name="Donnadieu C."/>
            <person name="Bouchez O."/>
            <person name="Klopp C."/>
            <person name="Cabau C."/>
            <person name="Zahm M."/>
        </authorList>
    </citation>
    <scope>NUCLEOTIDE SEQUENCE [LARGE SCALE GENOMIC DNA]</scope>
    <source>
        <strain evidence="11">RS831</strain>
        <tissue evidence="11">Whole body</tissue>
    </source>
</reference>
<evidence type="ECO:0000256" key="2">
    <source>
        <dbReference type="ARBA" id="ARBA00022692"/>
    </source>
</evidence>
<keyword evidence="2 9" id="KW-0812">Transmembrane</keyword>
<dbReference type="OrthoDB" id="9835959at2759"/>
<feature type="compositionally biased region" description="Polar residues" evidence="8">
    <location>
        <begin position="323"/>
        <end position="332"/>
    </location>
</feature>
<dbReference type="InterPro" id="IPR036116">
    <property type="entry name" value="FN3_sf"/>
</dbReference>
<proteinExistence type="predicted"/>
<comment type="subcellular location">
    <subcellularLocation>
        <location evidence="1">Membrane</location>
        <topology evidence="1">Single-pass membrane protein</topology>
    </subcellularLocation>
</comment>
<keyword evidence="7" id="KW-0675">Receptor</keyword>
<evidence type="ECO:0000313" key="11">
    <source>
        <dbReference type="EMBL" id="RVE61590.1"/>
    </source>
</evidence>
<protein>
    <recommendedName>
        <fullName evidence="13">Fibronectin type-III domain-containing protein</fullName>
    </recommendedName>
</protein>
<keyword evidence="6" id="KW-1015">Disulfide bond</keyword>
<keyword evidence="4 9" id="KW-1133">Transmembrane helix</keyword>
<accession>A0A437CFE0</accession>
<evidence type="ECO:0000256" key="5">
    <source>
        <dbReference type="ARBA" id="ARBA00023136"/>
    </source>
</evidence>
<keyword evidence="12" id="KW-1185">Reference proteome</keyword>
<feature type="compositionally biased region" description="Acidic residues" evidence="8">
    <location>
        <begin position="313"/>
        <end position="322"/>
    </location>
</feature>
<reference evidence="11 12" key="2">
    <citation type="submission" date="2019-01" db="EMBL/GenBank/DDBJ databases">
        <title>A chromosome length genome reference of the Java medaka (oryzias javanicus).</title>
        <authorList>
            <person name="Herpin A."/>
            <person name="Takehana Y."/>
            <person name="Naruse K."/>
            <person name="Ansai S."/>
            <person name="Kawaguchi M."/>
        </authorList>
    </citation>
    <scope>NUCLEOTIDE SEQUENCE [LARGE SCALE GENOMIC DNA]</scope>
    <source>
        <strain evidence="11">RS831</strain>
        <tissue evidence="11">Whole body</tissue>
    </source>
</reference>
<dbReference type="GO" id="GO:0004896">
    <property type="term" value="F:cytokine receptor activity"/>
    <property type="evidence" value="ECO:0007669"/>
    <property type="project" value="TreeGrafter"/>
</dbReference>
<feature type="transmembrane region" description="Helical" evidence="9">
    <location>
        <begin position="250"/>
        <end position="269"/>
    </location>
</feature>
<gene>
    <name evidence="11" type="ORF">OJAV_G00172020</name>
</gene>
<dbReference type="AlphaFoldDB" id="A0A437CFE0"/>
<evidence type="ECO:0000256" key="1">
    <source>
        <dbReference type="ARBA" id="ARBA00004167"/>
    </source>
</evidence>
<evidence type="ECO:0000256" key="4">
    <source>
        <dbReference type="ARBA" id="ARBA00022989"/>
    </source>
</evidence>
<name>A0A437CFE0_ORYJA</name>
<evidence type="ECO:0000256" key="9">
    <source>
        <dbReference type="SAM" id="Phobius"/>
    </source>
</evidence>